<organism evidence="2 3">
    <name type="scientific">Babesia divergens</name>
    <dbReference type="NCBI Taxonomy" id="32595"/>
    <lineage>
        <taxon>Eukaryota</taxon>
        <taxon>Sar</taxon>
        <taxon>Alveolata</taxon>
        <taxon>Apicomplexa</taxon>
        <taxon>Aconoidasida</taxon>
        <taxon>Piroplasmida</taxon>
        <taxon>Babesiidae</taxon>
        <taxon>Babesia</taxon>
    </lineage>
</organism>
<keyword evidence="1" id="KW-1133">Transmembrane helix</keyword>
<keyword evidence="3" id="KW-1185">Reference proteome</keyword>
<dbReference type="AlphaFoldDB" id="A0AAD9LDY0"/>
<reference evidence="2" key="2">
    <citation type="submission" date="2021-05" db="EMBL/GenBank/DDBJ databases">
        <authorList>
            <person name="Pain A."/>
        </authorList>
    </citation>
    <scope>NUCLEOTIDE SEQUENCE</scope>
    <source>
        <strain evidence="2">1802A</strain>
    </source>
</reference>
<keyword evidence="1" id="KW-0812">Transmembrane</keyword>
<proteinExistence type="predicted"/>
<name>A0AAD9LDY0_BABDI</name>
<keyword evidence="1" id="KW-0472">Membrane</keyword>
<evidence type="ECO:0000256" key="1">
    <source>
        <dbReference type="SAM" id="Phobius"/>
    </source>
</evidence>
<sequence length="80" mass="9507">MVIPTHWFFKLPIAKDRVRFLRLYTTVSVAMGVGLGLLAHRPCYTSEPLKPSLLYRMHLKRKLANKEITQEQYDKYLNYH</sequence>
<accession>A0AAD9LDY0</accession>
<reference evidence="2" key="1">
    <citation type="journal article" date="2014" name="Nucleic Acids Res.">
        <title>The evolutionary dynamics of variant antigen genes in Babesia reveal a history of genomic innovation underlying host-parasite interaction.</title>
        <authorList>
            <person name="Jackson A.P."/>
            <person name="Otto T.D."/>
            <person name="Darby A."/>
            <person name="Ramaprasad A."/>
            <person name="Xia D."/>
            <person name="Echaide I.E."/>
            <person name="Farber M."/>
            <person name="Gahlot S."/>
            <person name="Gamble J."/>
            <person name="Gupta D."/>
            <person name="Gupta Y."/>
            <person name="Jackson L."/>
            <person name="Malandrin L."/>
            <person name="Malas T.B."/>
            <person name="Moussa E."/>
            <person name="Nair M."/>
            <person name="Reid A.J."/>
            <person name="Sanders M."/>
            <person name="Sharma J."/>
            <person name="Tracey A."/>
            <person name="Quail M.A."/>
            <person name="Weir W."/>
            <person name="Wastling J.M."/>
            <person name="Hall N."/>
            <person name="Willadsen P."/>
            <person name="Lingelbach K."/>
            <person name="Shiels B."/>
            <person name="Tait A."/>
            <person name="Berriman M."/>
            <person name="Allred D.R."/>
            <person name="Pain A."/>
        </authorList>
    </citation>
    <scope>NUCLEOTIDE SEQUENCE</scope>
    <source>
        <strain evidence="2">1802A</strain>
    </source>
</reference>
<dbReference type="Proteomes" id="UP001195914">
    <property type="component" value="Unassembled WGS sequence"/>
</dbReference>
<dbReference type="EMBL" id="JAHBMH010000073">
    <property type="protein sequence ID" value="KAK1932826.1"/>
    <property type="molecule type" value="Genomic_DNA"/>
</dbReference>
<feature type="transmembrane region" description="Helical" evidence="1">
    <location>
        <begin position="21"/>
        <end position="39"/>
    </location>
</feature>
<evidence type="ECO:0000313" key="3">
    <source>
        <dbReference type="Proteomes" id="UP001195914"/>
    </source>
</evidence>
<evidence type="ECO:0000313" key="2">
    <source>
        <dbReference type="EMBL" id="KAK1932826.1"/>
    </source>
</evidence>
<gene>
    <name evidence="2" type="ORF">X943_000984</name>
</gene>
<protein>
    <submittedName>
        <fullName evidence="2">Uncharacterized protein</fullName>
    </submittedName>
</protein>
<comment type="caution">
    <text evidence="2">The sequence shown here is derived from an EMBL/GenBank/DDBJ whole genome shotgun (WGS) entry which is preliminary data.</text>
</comment>